<gene>
    <name evidence="2" type="ORF">DAPPUDRAFT_314926</name>
</gene>
<accession>E9G7Y8</accession>
<organism evidence="2 3">
    <name type="scientific">Daphnia pulex</name>
    <name type="common">Water flea</name>
    <dbReference type="NCBI Taxonomy" id="6669"/>
    <lineage>
        <taxon>Eukaryota</taxon>
        <taxon>Metazoa</taxon>
        <taxon>Ecdysozoa</taxon>
        <taxon>Arthropoda</taxon>
        <taxon>Crustacea</taxon>
        <taxon>Branchiopoda</taxon>
        <taxon>Diplostraca</taxon>
        <taxon>Cladocera</taxon>
        <taxon>Anomopoda</taxon>
        <taxon>Daphniidae</taxon>
        <taxon>Daphnia</taxon>
    </lineage>
</organism>
<feature type="compositionally biased region" description="Basic and acidic residues" evidence="1">
    <location>
        <begin position="1"/>
        <end position="19"/>
    </location>
</feature>
<dbReference type="OrthoDB" id="300289at2759"/>
<evidence type="ECO:0000313" key="2">
    <source>
        <dbReference type="EMBL" id="EFX84563.1"/>
    </source>
</evidence>
<dbReference type="KEGG" id="dpx:DAPPUDRAFT_314926"/>
<name>E9G7Y8_DAPPU</name>
<keyword evidence="3" id="KW-1185">Reference proteome</keyword>
<evidence type="ECO:0000313" key="3">
    <source>
        <dbReference type="Proteomes" id="UP000000305"/>
    </source>
</evidence>
<dbReference type="HOGENOM" id="CLU_2111295_0_0_1"/>
<reference evidence="2 3" key="1">
    <citation type="journal article" date="2011" name="Science">
        <title>The ecoresponsive genome of Daphnia pulex.</title>
        <authorList>
            <person name="Colbourne J.K."/>
            <person name="Pfrender M.E."/>
            <person name="Gilbert D."/>
            <person name="Thomas W.K."/>
            <person name="Tucker A."/>
            <person name="Oakley T.H."/>
            <person name="Tokishita S."/>
            <person name="Aerts A."/>
            <person name="Arnold G.J."/>
            <person name="Basu M.K."/>
            <person name="Bauer D.J."/>
            <person name="Caceres C.E."/>
            <person name="Carmel L."/>
            <person name="Casola C."/>
            <person name="Choi J.H."/>
            <person name="Detter J.C."/>
            <person name="Dong Q."/>
            <person name="Dusheyko S."/>
            <person name="Eads B.D."/>
            <person name="Frohlich T."/>
            <person name="Geiler-Samerotte K.A."/>
            <person name="Gerlach D."/>
            <person name="Hatcher P."/>
            <person name="Jogdeo S."/>
            <person name="Krijgsveld J."/>
            <person name="Kriventseva E.V."/>
            <person name="Kultz D."/>
            <person name="Laforsch C."/>
            <person name="Lindquist E."/>
            <person name="Lopez J."/>
            <person name="Manak J.R."/>
            <person name="Muller J."/>
            <person name="Pangilinan J."/>
            <person name="Patwardhan R.P."/>
            <person name="Pitluck S."/>
            <person name="Pritham E.J."/>
            <person name="Rechtsteiner A."/>
            <person name="Rho M."/>
            <person name="Rogozin I.B."/>
            <person name="Sakarya O."/>
            <person name="Salamov A."/>
            <person name="Schaack S."/>
            <person name="Shapiro H."/>
            <person name="Shiga Y."/>
            <person name="Skalitzky C."/>
            <person name="Smith Z."/>
            <person name="Souvorov A."/>
            <person name="Sung W."/>
            <person name="Tang Z."/>
            <person name="Tsuchiya D."/>
            <person name="Tu H."/>
            <person name="Vos H."/>
            <person name="Wang M."/>
            <person name="Wolf Y.I."/>
            <person name="Yamagata H."/>
            <person name="Yamada T."/>
            <person name="Ye Y."/>
            <person name="Shaw J.R."/>
            <person name="Andrews J."/>
            <person name="Crease T.J."/>
            <person name="Tang H."/>
            <person name="Lucas S.M."/>
            <person name="Robertson H.M."/>
            <person name="Bork P."/>
            <person name="Koonin E.V."/>
            <person name="Zdobnov E.M."/>
            <person name="Grigoriev I.V."/>
            <person name="Lynch M."/>
            <person name="Boore J.L."/>
        </authorList>
    </citation>
    <scope>NUCLEOTIDE SEQUENCE [LARGE SCALE GENOMIC DNA]</scope>
</reference>
<feature type="region of interest" description="Disordered" evidence="1">
    <location>
        <begin position="1"/>
        <end position="47"/>
    </location>
</feature>
<dbReference type="InParanoid" id="E9G7Y8"/>
<evidence type="ECO:0000256" key="1">
    <source>
        <dbReference type="SAM" id="MobiDB-lite"/>
    </source>
</evidence>
<protein>
    <submittedName>
        <fullName evidence="2">Uncharacterized protein</fullName>
    </submittedName>
</protein>
<proteinExistence type="predicted"/>
<dbReference type="AlphaFoldDB" id="E9G7Y8"/>
<dbReference type="Proteomes" id="UP000000305">
    <property type="component" value="Unassembled WGS sequence"/>
</dbReference>
<sequence length="115" mass="13266">MQEHIDSIDFEEKKRHNQEMRTTAVKSFFRKTPTKGLGSPKSKDKRATLPESHLAIIELDQFLQTLPQNAAHHAYSFLRMQAKKLDVFDKKLKTHSGFMDLIEMDGQKAPQDKLA</sequence>
<dbReference type="EMBL" id="GL732534">
    <property type="protein sequence ID" value="EFX84563.1"/>
    <property type="molecule type" value="Genomic_DNA"/>
</dbReference>